<protein>
    <submittedName>
        <fullName evidence="8">Methylated-DNA--protein-cysteine methyltransferase</fullName>
        <ecNumber evidence="8">2.1.1.63</ecNumber>
    </submittedName>
</protein>
<comment type="catalytic activity">
    <reaction evidence="1">
        <text>a 4-O-methyl-thymidine in DNA + L-cysteinyl-[protein] = a thymidine in DNA + S-methyl-L-cysteinyl-[protein]</text>
        <dbReference type="Rhea" id="RHEA:53428"/>
        <dbReference type="Rhea" id="RHEA-COMP:10131"/>
        <dbReference type="Rhea" id="RHEA-COMP:10132"/>
        <dbReference type="Rhea" id="RHEA-COMP:13555"/>
        <dbReference type="Rhea" id="RHEA-COMP:13556"/>
        <dbReference type="ChEBI" id="CHEBI:29950"/>
        <dbReference type="ChEBI" id="CHEBI:82612"/>
        <dbReference type="ChEBI" id="CHEBI:137386"/>
        <dbReference type="ChEBI" id="CHEBI:137387"/>
        <dbReference type="EC" id="2.1.1.63"/>
    </reaction>
</comment>
<proteinExistence type="predicted"/>
<dbReference type="EC" id="2.1.1.63" evidence="8"/>
<evidence type="ECO:0000313" key="8">
    <source>
        <dbReference type="EMBL" id="CAD6510676.1"/>
    </source>
</evidence>
<evidence type="ECO:0000256" key="2">
    <source>
        <dbReference type="ARBA" id="ARBA00022603"/>
    </source>
</evidence>
<dbReference type="InterPro" id="IPR001497">
    <property type="entry name" value="MethylDNA_cys_MeTrfase_AS"/>
</dbReference>
<dbReference type="Pfam" id="PF01035">
    <property type="entry name" value="DNA_binding_1"/>
    <property type="match status" value="1"/>
</dbReference>
<sequence length="191" mass="20672">MDMKLNDGALEIARASRHHGVQRSRTKETTMFNAVIDAPFGKVGIRTVGQALGEIVYLPGHTASVEPDCELAARAAEQIGQYFENADAGFDLPLAPLGTEFQRRVWDGICAIEAGEVLTYGELAKRIGGLSPRAVGQACGDNPFPLVIPCHRVVSASGLGGFAHHGGEGFFRDVKRWLLAHECTSNRFQLR</sequence>
<dbReference type="PANTHER" id="PTHR10815">
    <property type="entry name" value="METHYLATED-DNA--PROTEIN-CYSTEINE METHYLTRANSFERASE"/>
    <property type="match status" value="1"/>
</dbReference>
<keyword evidence="2 8" id="KW-0489">Methyltransferase</keyword>
<dbReference type="InterPro" id="IPR014048">
    <property type="entry name" value="MethylDNA_cys_MeTrfase_DNA-bd"/>
</dbReference>
<dbReference type="GO" id="GO:0032259">
    <property type="term" value="P:methylation"/>
    <property type="evidence" value="ECO:0007669"/>
    <property type="project" value="UniProtKB-KW"/>
</dbReference>
<comment type="catalytic activity">
    <reaction evidence="6">
        <text>a 6-O-methyl-2'-deoxyguanosine in DNA + L-cysteinyl-[protein] = S-methyl-L-cysteinyl-[protein] + a 2'-deoxyguanosine in DNA</text>
        <dbReference type="Rhea" id="RHEA:24000"/>
        <dbReference type="Rhea" id="RHEA-COMP:10131"/>
        <dbReference type="Rhea" id="RHEA-COMP:10132"/>
        <dbReference type="Rhea" id="RHEA-COMP:11367"/>
        <dbReference type="Rhea" id="RHEA-COMP:11368"/>
        <dbReference type="ChEBI" id="CHEBI:29950"/>
        <dbReference type="ChEBI" id="CHEBI:82612"/>
        <dbReference type="ChEBI" id="CHEBI:85445"/>
        <dbReference type="ChEBI" id="CHEBI:85448"/>
        <dbReference type="EC" id="2.1.1.63"/>
    </reaction>
</comment>
<name>A0ABN7HDV0_9BURK</name>
<dbReference type="GO" id="GO:0003908">
    <property type="term" value="F:methylated-DNA-[protein]-cysteine S-methyltransferase activity"/>
    <property type="evidence" value="ECO:0007669"/>
    <property type="project" value="UniProtKB-EC"/>
</dbReference>
<feature type="domain" description="Methylated-DNA-[protein]-cysteine S-methyltransferase DNA binding" evidence="7">
    <location>
        <begin position="100"/>
        <end position="182"/>
    </location>
</feature>
<evidence type="ECO:0000256" key="3">
    <source>
        <dbReference type="ARBA" id="ARBA00022679"/>
    </source>
</evidence>
<dbReference type="Proteomes" id="UP000656319">
    <property type="component" value="Unassembled WGS sequence"/>
</dbReference>
<accession>A0ABN7HDV0</accession>
<dbReference type="NCBIfam" id="TIGR00589">
    <property type="entry name" value="ogt"/>
    <property type="match status" value="1"/>
</dbReference>
<dbReference type="InterPro" id="IPR036388">
    <property type="entry name" value="WH-like_DNA-bd_sf"/>
</dbReference>
<dbReference type="Gene3D" id="1.10.10.10">
    <property type="entry name" value="Winged helix-like DNA-binding domain superfamily/Winged helix DNA-binding domain"/>
    <property type="match status" value="1"/>
</dbReference>
<evidence type="ECO:0000259" key="7">
    <source>
        <dbReference type="Pfam" id="PF01035"/>
    </source>
</evidence>
<keyword evidence="9" id="KW-1185">Reference proteome</keyword>
<reference evidence="8 9" key="1">
    <citation type="submission" date="2020-10" db="EMBL/GenBank/DDBJ databases">
        <authorList>
            <person name="Peeters C."/>
        </authorList>
    </citation>
    <scope>NUCLEOTIDE SEQUENCE [LARGE SCALE GENOMIC DNA]</scope>
    <source>
        <strain evidence="8 9">LMG 27952</strain>
    </source>
</reference>
<evidence type="ECO:0000313" key="9">
    <source>
        <dbReference type="Proteomes" id="UP000656319"/>
    </source>
</evidence>
<dbReference type="InterPro" id="IPR036631">
    <property type="entry name" value="MGMT_N_sf"/>
</dbReference>
<keyword evidence="3 8" id="KW-0808">Transferase</keyword>
<dbReference type="SUPFAM" id="SSF53155">
    <property type="entry name" value="Methylated DNA-protein cysteine methyltransferase domain"/>
    <property type="match status" value="1"/>
</dbReference>
<keyword evidence="5" id="KW-0234">DNA repair</keyword>
<dbReference type="EMBL" id="CAJHCQ010000001">
    <property type="protein sequence ID" value="CAD6510676.1"/>
    <property type="molecule type" value="Genomic_DNA"/>
</dbReference>
<organism evidence="8 9">
    <name type="scientific">Paraburkholderia hiiakae</name>
    <dbReference type="NCBI Taxonomy" id="1081782"/>
    <lineage>
        <taxon>Bacteria</taxon>
        <taxon>Pseudomonadati</taxon>
        <taxon>Pseudomonadota</taxon>
        <taxon>Betaproteobacteria</taxon>
        <taxon>Burkholderiales</taxon>
        <taxon>Burkholderiaceae</taxon>
        <taxon>Paraburkholderia</taxon>
    </lineage>
</organism>
<evidence type="ECO:0000256" key="1">
    <source>
        <dbReference type="ARBA" id="ARBA00001286"/>
    </source>
</evidence>
<gene>
    <name evidence="8" type="primary">ogt_1</name>
    <name evidence="8" type="ORF">LMG27952_00404</name>
</gene>
<evidence type="ECO:0000256" key="4">
    <source>
        <dbReference type="ARBA" id="ARBA00022763"/>
    </source>
</evidence>
<dbReference type="PANTHER" id="PTHR10815:SF13">
    <property type="entry name" value="METHYLATED-DNA--PROTEIN-CYSTEINE METHYLTRANSFERASE"/>
    <property type="match status" value="1"/>
</dbReference>
<keyword evidence="4" id="KW-0227">DNA damage</keyword>
<evidence type="ECO:0000256" key="5">
    <source>
        <dbReference type="ARBA" id="ARBA00023204"/>
    </source>
</evidence>
<evidence type="ECO:0000256" key="6">
    <source>
        <dbReference type="ARBA" id="ARBA00049348"/>
    </source>
</evidence>
<dbReference type="PROSITE" id="PS00374">
    <property type="entry name" value="MGMT"/>
    <property type="match status" value="1"/>
</dbReference>
<dbReference type="SUPFAM" id="SSF46767">
    <property type="entry name" value="Methylated DNA-protein cysteine methyltransferase, C-terminal domain"/>
    <property type="match status" value="1"/>
</dbReference>
<dbReference type="InterPro" id="IPR036217">
    <property type="entry name" value="MethylDNA_cys_MeTrfase_DNAb"/>
</dbReference>
<dbReference type="CDD" id="cd06445">
    <property type="entry name" value="ATase"/>
    <property type="match status" value="1"/>
</dbReference>
<comment type="caution">
    <text evidence="8">The sequence shown here is derived from an EMBL/GenBank/DDBJ whole genome shotgun (WGS) entry which is preliminary data.</text>
</comment>